<organism evidence="3 4">
    <name type="scientific">Helobdella robusta</name>
    <name type="common">Californian leech</name>
    <dbReference type="NCBI Taxonomy" id="6412"/>
    <lineage>
        <taxon>Eukaryota</taxon>
        <taxon>Metazoa</taxon>
        <taxon>Spiralia</taxon>
        <taxon>Lophotrochozoa</taxon>
        <taxon>Annelida</taxon>
        <taxon>Clitellata</taxon>
        <taxon>Hirudinea</taxon>
        <taxon>Rhynchobdellida</taxon>
        <taxon>Glossiphoniidae</taxon>
        <taxon>Helobdella</taxon>
    </lineage>
</organism>
<reference evidence="3" key="3">
    <citation type="submission" date="2015-06" db="UniProtKB">
        <authorList>
            <consortium name="EnsemblMetazoa"/>
        </authorList>
    </citation>
    <scope>IDENTIFICATION</scope>
</reference>
<evidence type="ECO:0000256" key="1">
    <source>
        <dbReference type="SAM" id="MobiDB-lite"/>
    </source>
</evidence>
<dbReference type="EMBL" id="KB097026">
    <property type="protein sequence ID" value="ESN99969.1"/>
    <property type="molecule type" value="Genomic_DNA"/>
</dbReference>
<dbReference type="KEGG" id="hro:HELRODRAFT_176270"/>
<dbReference type="Gene3D" id="2.160.20.80">
    <property type="entry name" value="E3 ubiquitin-protein ligase SopA"/>
    <property type="match status" value="1"/>
</dbReference>
<gene>
    <name evidence="3" type="primary">20205776</name>
    <name evidence="2" type="ORF">HELRODRAFT_176270</name>
</gene>
<dbReference type="EMBL" id="AMQM01005600">
    <property type="status" value="NOT_ANNOTATED_CDS"/>
    <property type="molecule type" value="Genomic_DNA"/>
</dbReference>
<dbReference type="CTD" id="20205776"/>
<dbReference type="SUPFAM" id="SSF141571">
    <property type="entry name" value="Pentapeptide repeat-like"/>
    <property type="match status" value="1"/>
</dbReference>
<evidence type="ECO:0000313" key="2">
    <source>
        <dbReference type="EMBL" id="ESN99969.1"/>
    </source>
</evidence>
<dbReference type="AlphaFoldDB" id="T1FAC7"/>
<evidence type="ECO:0000313" key="3">
    <source>
        <dbReference type="EnsemblMetazoa" id="HelroP176270"/>
    </source>
</evidence>
<proteinExistence type="predicted"/>
<name>T1FAC7_HELRO</name>
<dbReference type="EnsemblMetazoa" id="HelroT176270">
    <property type="protein sequence ID" value="HelroP176270"/>
    <property type="gene ID" value="HelroG176270"/>
</dbReference>
<dbReference type="InterPro" id="IPR001646">
    <property type="entry name" value="5peptide_repeat"/>
</dbReference>
<reference evidence="2 4" key="2">
    <citation type="journal article" date="2013" name="Nature">
        <title>Insights into bilaterian evolution from three spiralian genomes.</title>
        <authorList>
            <person name="Simakov O."/>
            <person name="Marletaz F."/>
            <person name="Cho S.J."/>
            <person name="Edsinger-Gonzales E."/>
            <person name="Havlak P."/>
            <person name="Hellsten U."/>
            <person name="Kuo D.H."/>
            <person name="Larsson T."/>
            <person name="Lv J."/>
            <person name="Arendt D."/>
            <person name="Savage R."/>
            <person name="Osoegawa K."/>
            <person name="de Jong P."/>
            <person name="Grimwood J."/>
            <person name="Chapman J.A."/>
            <person name="Shapiro H."/>
            <person name="Aerts A."/>
            <person name="Otillar R.P."/>
            <person name="Terry A.Y."/>
            <person name="Boore J.L."/>
            <person name="Grigoriev I.V."/>
            <person name="Lindberg D.R."/>
            <person name="Seaver E.C."/>
            <person name="Weisblat D.A."/>
            <person name="Putnam N.H."/>
            <person name="Rokhsar D.S."/>
        </authorList>
    </citation>
    <scope>NUCLEOTIDE SEQUENCE</scope>
</reference>
<dbReference type="Pfam" id="PF00805">
    <property type="entry name" value="Pentapeptide"/>
    <property type="match status" value="1"/>
</dbReference>
<accession>T1FAC7</accession>
<protein>
    <submittedName>
        <fullName evidence="2 3">Uncharacterized protein</fullName>
    </submittedName>
</protein>
<evidence type="ECO:0000313" key="4">
    <source>
        <dbReference type="Proteomes" id="UP000015101"/>
    </source>
</evidence>
<dbReference type="RefSeq" id="XP_009021980.1">
    <property type="nucleotide sequence ID" value="XM_009023732.1"/>
</dbReference>
<feature type="region of interest" description="Disordered" evidence="1">
    <location>
        <begin position="20"/>
        <end position="50"/>
    </location>
</feature>
<dbReference type="Proteomes" id="UP000015101">
    <property type="component" value="Unassembled WGS sequence"/>
</dbReference>
<dbReference type="InParanoid" id="T1FAC7"/>
<dbReference type="GeneID" id="20205776"/>
<reference evidence="4" key="1">
    <citation type="submission" date="2012-12" db="EMBL/GenBank/DDBJ databases">
        <authorList>
            <person name="Hellsten U."/>
            <person name="Grimwood J."/>
            <person name="Chapman J.A."/>
            <person name="Shapiro H."/>
            <person name="Aerts A."/>
            <person name="Otillar R.P."/>
            <person name="Terry A.Y."/>
            <person name="Boore J.L."/>
            <person name="Simakov O."/>
            <person name="Marletaz F."/>
            <person name="Cho S.-J."/>
            <person name="Edsinger-Gonzales E."/>
            <person name="Havlak P."/>
            <person name="Kuo D.-H."/>
            <person name="Larsson T."/>
            <person name="Lv J."/>
            <person name="Arendt D."/>
            <person name="Savage R."/>
            <person name="Osoegawa K."/>
            <person name="de Jong P."/>
            <person name="Lindberg D.R."/>
            <person name="Seaver E.C."/>
            <person name="Weisblat D.A."/>
            <person name="Putnam N.H."/>
            <person name="Grigoriev I.V."/>
            <person name="Rokhsar D.S."/>
        </authorList>
    </citation>
    <scope>NUCLEOTIDE SEQUENCE</scope>
</reference>
<keyword evidence="4" id="KW-1185">Reference proteome</keyword>
<sequence length="188" mass="20939">MTTMLALMSCQVLRGSVKNATNTNATNTNPTNTNATNPTNTNATNTTDTNATNPKYANLIYANLTYANLTYANLTYANLTYANLTYANLTYANLTYADYEEEEGLANSGNATEEAQNFTTPEPIITGNFNCSDDWERARCYMGNGYCDGDTCKCHGDSVLTLIQRSNYSYPYCTRMKHILESFHVWFC</sequence>
<dbReference type="HOGENOM" id="CLU_1442550_0_0_1"/>